<evidence type="ECO:0000256" key="1">
    <source>
        <dbReference type="SAM" id="Phobius"/>
    </source>
</evidence>
<evidence type="ECO:0000313" key="3">
    <source>
        <dbReference type="Proteomes" id="UP000594759"/>
    </source>
</evidence>
<keyword evidence="1" id="KW-0812">Transmembrane</keyword>
<keyword evidence="1" id="KW-0472">Membrane</keyword>
<organism evidence="2 3">
    <name type="scientific">Pedobacter endophyticus</name>
    <dbReference type="NCBI Taxonomy" id="2789740"/>
    <lineage>
        <taxon>Bacteria</taxon>
        <taxon>Pseudomonadati</taxon>
        <taxon>Bacteroidota</taxon>
        <taxon>Sphingobacteriia</taxon>
        <taxon>Sphingobacteriales</taxon>
        <taxon>Sphingobacteriaceae</taxon>
        <taxon>Pedobacter</taxon>
    </lineage>
</organism>
<feature type="transmembrane region" description="Helical" evidence="1">
    <location>
        <begin position="7"/>
        <end position="25"/>
    </location>
</feature>
<accession>A0A7S9L060</accession>
<feature type="transmembrane region" description="Helical" evidence="1">
    <location>
        <begin position="59"/>
        <end position="79"/>
    </location>
</feature>
<keyword evidence="3" id="KW-1185">Reference proteome</keyword>
<dbReference type="EMBL" id="CP064939">
    <property type="protein sequence ID" value="QPH39829.1"/>
    <property type="molecule type" value="Genomic_DNA"/>
</dbReference>
<sequence>MRNTGKKFWLITVLAVSWMLVMRPYTPNNIVAFELAKVPERALAILSEWGAAGIAKARLSIYLDFGFLILYSWSISLGCNIAGKFSMQPKLIAIGSFLAKLVWLAGLFDVLENGTMLITLNEVYDTMPAITFYCAVTKFALLAIAMVYIVLAALVGLLNLLLRTKNKEH</sequence>
<dbReference type="Proteomes" id="UP000594759">
    <property type="component" value="Chromosome"/>
</dbReference>
<protein>
    <submittedName>
        <fullName evidence="2">Uncharacterized protein</fullName>
    </submittedName>
</protein>
<proteinExistence type="predicted"/>
<reference evidence="2 3" key="1">
    <citation type="submission" date="2020-11" db="EMBL/GenBank/DDBJ databases">
        <title>Pedobacter endophytica, an endophytic bacteria isolated form Carex pumila.</title>
        <authorList>
            <person name="Peng Y."/>
            <person name="Jiang L."/>
            <person name="Lee J."/>
        </authorList>
    </citation>
    <scope>NUCLEOTIDE SEQUENCE [LARGE SCALE GENOMIC DNA]</scope>
    <source>
        <strain evidence="2 3">JBR3-12</strain>
    </source>
</reference>
<dbReference type="AlphaFoldDB" id="A0A7S9L060"/>
<dbReference type="KEGG" id="pex:IZT61_00660"/>
<name>A0A7S9L060_9SPHI</name>
<gene>
    <name evidence="2" type="ORF">IZT61_00660</name>
</gene>
<feature type="transmembrane region" description="Helical" evidence="1">
    <location>
        <begin position="130"/>
        <end position="162"/>
    </location>
</feature>
<dbReference type="RefSeq" id="WP_196099292.1">
    <property type="nucleotide sequence ID" value="NZ_CP064939.1"/>
</dbReference>
<keyword evidence="1" id="KW-1133">Transmembrane helix</keyword>
<evidence type="ECO:0000313" key="2">
    <source>
        <dbReference type="EMBL" id="QPH39829.1"/>
    </source>
</evidence>